<sequence>MAGHHIRRGPVGEQMHRHRPVGKYVGSDTGSGHRVSADDPGAMTDPFMRNESAERAVQNALIAFCP</sequence>
<comment type="caution">
    <text evidence="2">The sequence shown here is derived from an EMBL/GenBank/DDBJ whole genome shotgun (WGS) entry which is preliminary data.</text>
</comment>
<accession>A0A439DQ26</accession>
<dbReference type="Proteomes" id="UP000287177">
    <property type="component" value="Unassembled WGS sequence"/>
</dbReference>
<evidence type="ECO:0000256" key="1">
    <source>
        <dbReference type="SAM" id="MobiDB-lite"/>
    </source>
</evidence>
<keyword evidence="3" id="KW-1185">Reference proteome</keyword>
<organism evidence="2 3">
    <name type="scientific">Mycolicibacterium elephantis DSM 44368</name>
    <dbReference type="NCBI Taxonomy" id="1335622"/>
    <lineage>
        <taxon>Bacteria</taxon>
        <taxon>Bacillati</taxon>
        <taxon>Actinomycetota</taxon>
        <taxon>Actinomycetes</taxon>
        <taxon>Mycobacteriales</taxon>
        <taxon>Mycobacteriaceae</taxon>
        <taxon>Mycolicibacterium</taxon>
    </lineage>
</organism>
<protein>
    <submittedName>
        <fullName evidence="2">Uncharacterized protein</fullName>
    </submittedName>
</protein>
<name>A0A439DQ26_9MYCO</name>
<feature type="region of interest" description="Disordered" evidence="1">
    <location>
        <begin position="1"/>
        <end position="44"/>
    </location>
</feature>
<evidence type="ECO:0000313" key="3">
    <source>
        <dbReference type="Proteomes" id="UP000287177"/>
    </source>
</evidence>
<reference evidence="2 3" key="1">
    <citation type="submission" date="2013-06" db="EMBL/GenBank/DDBJ databases">
        <title>The draft sequence of the Mycobacterium elephantis genome.</title>
        <authorList>
            <person name="Pettersson F.B."/>
            <person name="Das S."/>
            <person name="Dasgupta S."/>
            <person name="Bhattacharya A."/>
            <person name="Kirsebom L.A."/>
        </authorList>
    </citation>
    <scope>NUCLEOTIDE SEQUENCE [LARGE SCALE GENOMIC DNA]</scope>
    <source>
        <strain evidence="2 3">DSM 44368</strain>
    </source>
</reference>
<dbReference type="EMBL" id="ATDN01000031">
    <property type="protein sequence ID" value="RWA17778.1"/>
    <property type="molecule type" value="Genomic_DNA"/>
</dbReference>
<dbReference type="AlphaFoldDB" id="A0A439DQ26"/>
<proteinExistence type="predicted"/>
<evidence type="ECO:0000313" key="2">
    <source>
        <dbReference type="EMBL" id="RWA17778.1"/>
    </source>
</evidence>
<gene>
    <name evidence="2" type="ORF">MELE44368_24965</name>
</gene>